<dbReference type="PANTHER" id="PTHR31232">
    <property type="match status" value="1"/>
</dbReference>
<dbReference type="PANTHER" id="PTHR31232:SF119">
    <property type="entry name" value="S-PROTEIN HOMOLOG"/>
    <property type="match status" value="1"/>
</dbReference>
<evidence type="ECO:0000313" key="8">
    <source>
        <dbReference type="Proteomes" id="UP000824120"/>
    </source>
</evidence>
<evidence type="ECO:0000256" key="5">
    <source>
        <dbReference type="ARBA" id="ARBA00022729"/>
    </source>
</evidence>
<dbReference type="InterPro" id="IPR010264">
    <property type="entry name" value="Self-incomp_S1"/>
</dbReference>
<evidence type="ECO:0000256" key="1">
    <source>
        <dbReference type="ARBA" id="ARBA00004613"/>
    </source>
</evidence>
<dbReference type="GO" id="GO:0005576">
    <property type="term" value="C:extracellular region"/>
    <property type="evidence" value="ECO:0007669"/>
    <property type="project" value="UniProtKB-SubCell"/>
</dbReference>
<dbReference type="AlphaFoldDB" id="A0A9J5X4X5"/>
<comment type="caution">
    <text evidence="7">The sequence shown here is derived from an EMBL/GenBank/DDBJ whole genome shotgun (WGS) entry which is preliminary data.</text>
</comment>
<evidence type="ECO:0000256" key="6">
    <source>
        <dbReference type="SAM" id="SignalP"/>
    </source>
</evidence>
<dbReference type="Pfam" id="PF05938">
    <property type="entry name" value="Self-incomp_S1"/>
    <property type="match status" value="2"/>
</dbReference>
<dbReference type="EMBL" id="JACXVP010000010">
    <property type="protein sequence ID" value="KAG5582445.1"/>
    <property type="molecule type" value="Genomic_DNA"/>
</dbReference>
<comment type="subcellular location">
    <subcellularLocation>
        <location evidence="1">Secreted</location>
    </subcellularLocation>
</comment>
<gene>
    <name evidence="7" type="ORF">H5410_053072</name>
</gene>
<sequence>MNSFEHKFFFFSFIFLLNLVTIKSSSLTTKLESHWWTPRFEVHINSSLPINSNPLKFRCKSADDDLGDIVLRTNEEFKFHFNEHFLGGTLYFCHFYWGSKDTSHDIFNDKIADKCGLESKSYSFTFIYGCYWKIQEDGFYFNSQELPQPDKQYTKIYGSSLTPKLALFTPGYLMHIIDALPNGAPPLTLRCQDKNNDLGYHTINVSEEYRFKFKDRFFGGMLFFCHFYWNGKDKIFDVFNDYIADGCGPLKIPMTLNLTVLDPLVAFFSLNVIGRCKKTDFIFQADKMINNIHDRIKGPFGHAIWYHDMNHEMKLKFCLD</sequence>
<proteinExistence type="inferred from homology"/>
<dbReference type="Proteomes" id="UP000824120">
    <property type="component" value="Chromosome 10"/>
</dbReference>
<evidence type="ECO:0000313" key="7">
    <source>
        <dbReference type="EMBL" id="KAG5582445.1"/>
    </source>
</evidence>
<comment type="similarity">
    <text evidence="2">Belongs to the plant self-incompatibility (S1) protein family.</text>
</comment>
<keyword evidence="3" id="KW-0713">Self-incompatibility</keyword>
<evidence type="ECO:0000256" key="2">
    <source>
        <dbReference type="ARBA" id="ARBA00005581"/>
    </source>
</evidence>
<evidence type="ECO:0000256" key="3">
    <source>
        <dbReference type="ARBA" id="ARBA00022471"/>
    </source>
</evidence>
<dbReference type="OrthoDB" id="1904574at2759"/>
<organism evidence="7 8">
    <name type="scientific">Solanum commersonii</name>
    <name type="common">Commerson's wild potato</name>
    <name type="synonym">Commerson's nightshade</name>
    <dbReference type="NCBI Taxonomy" id="4109"/>
    <lineage>
        <taxon>Eukaryota</taxon>
        <taxon>Viridiplantae</taxon>
        <taxon>Streptophyta</taxon>
        <taxon>Embryophyta</taxon>
        <taxon>Tracheophyta</taxon>
        <taxon>Spermatophyta</taxon>
        <taxon>Magnoliopsida</taxon>
        <taxon>eudicotyledons</taxon>
        <taxon>Gunneridae</taxon>
        <taxon>Pentapetalae</taxon>
        <taxon>asterids</taxon>
        <taxon>lamiids</taxon>
        <taxon>Solanales</taxon>
        <taxon>Solanaceae</taxon>
        <taxon>Solanoideae</taxon>
        <taxon>Solaneae</taxon>
        <taxon>Solanum</taxon>
    </lineage>
</organism>
<keyword evidence="8" id="KW-1185">Reference proteome</keyword>
<feature type="chain" id="PRO_5039901132" description="S-protein homolog" evidence="6">
    <location>
        <begin position="25"/>
        <end position="320"/>
    </location>
</feature>
<accession>A0A9J5X4X5</accession>
<evidence type="ECO:0000256" key="4">
    <source>
        <dbReference type="ARBA" id="ARBA00022525"/>
    </source>
</evidence>
<feature type="non-terminal residue" evidence="7">
    <location>
        <position position="1"/>
    </location>
</feature>
<keyword evidence="5 6" id="KW-0732">Signal</keyword>
<name>A0A9J5X4X5_SOLCO</name>
<keyword evidence="4" id="KW-0964">Secreted</keyword>
<feature type="signal peptide" evidence="6">
    <location>
        <begin position="1"/>
        <end position="24"/>
    </location>
</feature>
<evidence type="ECO:0008006" key="9">
    <source>
        <dbReference type="Google" id="ProtNLM"/>
    </source>
</evidence>
<dbReference type="GO" id="GO:0060320">
    <property type="term" value="P:rejection of self pollen"/>
    <property type="evidence" value="ECO:0007669"/>
    <property type="project" value="UniProtKB-KW"/>
</dbReference>
<reference evidence="7 8" key="1">
    <citation type="submission" date="2020-09" db="EMBL/GenBank/DDBJ databases">
        <title>De no assembly of potato wild relative species, Solanum commersonii.</title>
        <authorList>
            <person name="Cho K."/>
        </authorList>
    </citation>
    <scope>NUCLEOTIDE SEQUENCE [LARGE SCALE GENOMIC DNA]</scope>
    <source>
        <strain evidence="7">LZ3.2</strain>
        <tissue evidence="7">Leaf</tissue>
    </source>
</reference>
<protein>
    <recommendedName>
        <fullName evidence="9">S-protein homolog</fullName>
    </recommendedName>
</protein>